<sequence length="686" mass="74537">MKRKTFYKAIISAGVFLLFCTFPGADAKAGDTADNTGYAIIYEYLLKPADKDKTSALAAGDEKTELDSWNSRSNTASYDPDNGTATELREFEAEGNENFPDNPYVYAALTREAILAWDVPGSNESGSYSYTLCQKQGDGSYVPVKNGTGIDPSKGYFTLHKLKPDTPYTFAFQGQSPEGGSVMGADIHLTTREENSIIISRQPKSLMAQAGKGVIFEATVEGEQGNRIEKTIFQWQKLDRDGNWVDIDGACATETTSDSITTQYATGPVSLEDAGSRYRIRVTRYYRTSSQPSVSDSKSAELYVGEGPYDMNLQIVDGTENEIFTYSYLDGDTGSLHNRTAVLFDPGSGDDLSIPITAEIQDNQDKADQWRVTMLYGNAPMQQTTYDLSDTSNVIFSTDQQPSSEFMLKGELLDENGNILASSDQKPVSILTPGADRYALLYDVNGGNNAPENLSYIGAEAVGITLYAPAKQDSEFQGWRFEGSQNPLPMDADSLQTYLTVEEIKGADTKGNKSITLEAVWADKEHAITYEGADGIDNPNPAVYTSYSNVDLADIRKEGYEFTGWYEDAALTKQIRTIPGDLSPEKKGQDITLYAGFSPLKEETGPGGNTDPDRKPTPAQNGNQDNGVKETSVSTGDNSSQGNGAKKTSVSTGDNSNVWTLLAVMSAALAAGISAAVPKDRRRKQR</sequence>
<feature type="region of interest" description="Disordered" evidence="2">
    <location>
        <begin position="598"/>
        <end position="653"/>
    </location>
</feature>
<dbReference type="EMBL" id="CP060634">
    <property type="protein sequence ID" value="QNM05784.1"/>
    <property type="molecule type" value="Genomic_DNA"/>
</dbReference>
<dbReference type="SUPFAM" id="SSF49265">
    <property type="entry name" value="Fibronectin type III"/>
    <property type="match status" value="1"/>
</dbReference>
<keyword evidence="4" id="KW-0732">Signal</keyword>
<name>A0A7G9G4Q2_9FIRM</name>
<feature type="domain" description="Fibronectin type-III" evidence="5">
    <location>
        <begin position="99"/>
        <end position="194"/>
    </location>
</feature>
<dbReference type="InterPro" id="IPR003961">
    <property type="entry name" value="FN3_dom"/>
</dbReference>
<evidence type="ECO:0000256" key="4">
    <source>
        <dbReference type="SAM" id="SignalP"/>
    </source>
</evidence>
<evidence type="ECO:0000259" key="5">
    <source>
        <dbReference type="PROSITE" id="PS50853"/>
    </source>
</evidence>
<dbReference type="GO" id="GO:0030313">
    <property type="term" value="C:cell envelope"/>
    <property type="evidence" value="ECO:0007669"/>
    <property type="project" value="UniProtKB-SubCell"/>
</dbReference>
<dbReference type="InterPro" id="IPR013783">
    <property type="entry name" value="Ig-like_fold"/>
</dbReference>
<dbReference type="Gene3D" id="2.60.40.4270">
    <property type="entry name" value="Listeria-Bacteroides repeat domain"/>
    <property type="match status" value="1"/>
</dbReference>
<dbReference type="NCBIfam" id="TIGR02543">
    <property type="entry name" value="List_Bact_rpt"/>
    <property type="match status" value="1"/>
</dbReference>
<dbReference type="Proteomes" id="UP000515823">
    <property type="component" value="Chromosome"/>
</dbReference>
<feature type="compositionally biased region" description="Polar residues" evidence="2">
    <location>
        <begin position="67"/>
        <end position="77"/>
    </location>
</feature>
<organism evidence="6 7">
    <name type="scientific">Qiania dongpingensis</name>
    <dbReference type="NCBI Taxonomy" id="2763669"/>
    <lineage>
        <taxon>Bacteria</taxon>
        <taxon>Bacillati</taxon>
        <taxon>Bacillota</taxon>
        <taxon>Clostridia</taxon>
        <taxon>Lachnospirales</taxon>
        <taxon>Lachnospiraceae</taxon>
        <taxon>Qiania</taxon>
    </lineage>
</organism>
<dbReference type="Gene3D" id="2.60.40.10">
    <property type="entry name" value="Immunoglobulins"/>
    <property type="match status" value="1"/>
</dbReference>
<evidence type="ECO:0000256" key="3">
    <source>
        <dbReference type="SAM" id="Phobius"/>
    </source>
</evidence>
<protein>
    <submittedName>
        <fullName evidence="6">InlB B-repeat-containing protein</fullName>
    </submittedName>
</protein>
<feature type="compositionally biased region" description="Polar residues" evidence="2">
    <location>
        <begin position="618"/>
        <end position="653"/>
    </location>
</feature>
<dbReference type="Pfam" id="PF09479">
    <property type="entry name" value="Flg_new"/>
    <property type="match status" value="1"/>
</dbReference>
<dbReference type="AlphaFoldDB" id="A0A7G9G4Q2"/>
<feature type="transmembrane region" description="Helical" evidence="3">
    <location>
        <begin position="658"/>
        <end position="677"/>
    </location>
</feature>
<evidence type="ECO:0000313" key="7">
    <source>
        <dbReference type="Proteomes" id="UP000515823"/>
    </source>
</evidence>
<gene>
    <name evidence="6" type="ORF">H9Q78_01005</name>
</gene>
<evidence type="ECO:0000313" key="6">
    <source>
        <dbReference type="EMBL" id="QNM05784.1"/>
    </source>
</evidence>
<dbReference type="KEGG" id="qdo:H9Q78_01005"/>
<keyword evidence="3" id="KW-0472">Membrane</keyword>
<feature type="chain" id="PRO_5028854938" evidence="4">
    <location>
        <begin position="28"/>
        <end position="686"/>
    </location>
</feature>
<reference evidence="6 7" key="1">
    <citation type="submission" date="2020-08" db="EMBL/GenBank/DDBJ databases">
        <authorList>
            <person name="Liu C."/>
            <person name="Sun Q."/>
        </authorList>
    </citation>
    <scope>NUCLEOTIDE SEQUENCE [LARGE SCALE GENOMIC DNA]</scope>
    <source>
        <strain evidence="6 7">NSJ-38</strain>
    </source>
</reference>
<evidence type="ECO:0000256" key="1">
    <source>
        <dbReference type="ARBA" id="ARBA00004196"/>
    </source>
</evidence>
<keyword evidence="3" id="KW-0812">Transmembrane</keyword>
<accession>A0A7G9G4Q2</accession>
<dbReference type="RefSeq" id="WP_249303025.1">
    <property type="nucleotide sequence ID" value="NZ_CP060634.1"/>
</dbReference>
<feature type="compositionally biased region" description="Basic and acidic residues" evidence="2">
    <location>
        <begin position="57"/>
        <end position="66"/>
    </location>
</feature>
<feature type="signal peptide" evidence="4">
    <location>
        <begin position="1"/>
        <end position="27"/>
    </location>
</feature>
<dbReference type="PROSITE" id="PS50853">
    <property type="entry name" value="FN3"/>
    <property type="match status" value="1"/>
</dbReference>
<feature type="region of interest" description="Disordered" evidence="2">
    <location>
        <begin position="57"/>
        <end position="83"/>
    </location>
</feature>
<comment type="subcellular location">
    <subcellularLocation>
        <location evidence="1">Cell envelope</location>
    </subcellularLocation>
</comment>
<dbReference type="CDD" id="cd00063">
    <property type="entry name" value="FN3"/>
    <property type="match status" value="1"/>
</dbReference>
<keyword evidence="7" id="KW-1185">Reference proteome</keyword>
<dbReference type="InterPro" id="IPR036116">
    <property type="entry name" value="FN3_sf"/>
</dbReference>
<dbReference type="InterPro" id="IPR013378">
    <property type="entry name" value="InlB-like_B-rpt"/>
</dbReference>
<proteinExistence type="predicted"/>
<keyword evidence="3" id="KW-1133">Transmembrane helix</keyword>
<dbReference type="InterPro" id="IPR042229">
    <property type="entry name" value="Listeria/Bacterioides_rpt_sf"/>
</dbReference>
<evidence type="ECO:0000256" key="2">
    <source>
        <dbReference type="SAM" id="MobiDB-lite"/>
    </source>
</evidence>